<name>A0A318PJP4_KOMXY</name>
<dbReference type="EMBL" id="NKUC01000009">
    <property type="protein sequence ID" value="PYD57407.1"/>
    <property type="molecule type" value="Genomic_DNA"/>
</dbReference>
<keyword evidence="1" id="KW-0812">Transmembrane</keyword>
<proteinExistence type="predicted"/>
<keyword evidence="1" id="KW-1133">Transmembrane helix</keyword>
<feature type="transmembrane region" description="Helical" evidence="1">
    <location>
        <begin position="169"/>
        <end position="188"/>
    </location>
</feature>
<dbReference type="AlphaFoldDB" id="A0A318PJP4"/>
<organism evidence="2 3">
    <name type="scientific">Komagataeibacter xylinus</name>
    <name type="common">Gluconacetobacter xylinus</name>
    <dbReference type="NCBI Taxonomy" id="28448"/>
    <lineage>
        <taxon>Bacteria</taxon>
        <taxon>Pseudomonadati</taxon>
        <taxon>Pseudomonadota</taxon>
        <taxon>Alphaproteobacteria</taxon>
        <taxon>Acetobacterales</taxon>
        <taxon>Acetobacteraceae</taxon>
        <taxon>Komagataeibacter</taxon>
    </lineage>
</organism>
<keyword evidence="3" id="KW-1185">Reference proteome</keyword>
<evidence type="ECO:0000313" key="3">
    <source>
        <dbReference type="Proteomes" id="UP000248257"/>
    </source>
</evidence>
<dbReference type="STRING" id="1220579.GCA_001571345_01252"/>
<protein>
    <submittedName>
        <fullName evidence="2">Uncharacterized protein</fullName>
    </submittedName>
</protein>
<comment type="caution">
    <text evidence="2">The sequence shown here is derived from an EMBL/GenBank/DDBJ whole genome shotgun (WGS) entry which is preliminary data.</text>
</comment>
<reference evidence="2 3" key="1">
    <citation type="submission" date="2017-07" db="EMBL/GenBank/DDBJ databases">
        <title>A draft genome sequence of Komagataeibacter xylinus LMG 1515.</title>
        <authorList>
            <person name="Skraban J."/>
            <person name="Cleenwerck I."/>
            <person name="Vandamme P."/>
            <person name="Trcek J."/>
        </authorList>
    </citation>
    <scope>NUCLEOTIDE SEQUENCE [LARGE SCALE GENOMIC DNA]</scope>
    <source>
        <strain evidence="2 3">LMG 1515</strain>
    </source>
</reference>
<sequence>MSAIRVIDVQAVWFAEAATGGNALNLRCPTEGTRLRAFWADIALDRPRRIRFEFVELVDGLPIYRATESRPDVCWIAAQDEPLVKLRMMPARDGGSHEDPFSSNRDAVRRQIETATVVFPGNQGEATDGSPVSADYINRIQDEIMQMISGDCASRHRQSVPERVRFRAMHVWAVCLLLTAGAALLLHARGRHSSRKSR</sequence>
<dbReference type="Proteomes" id="UP000248257">
    <property type="component" value="Unassembled WGS sequence"/>
</dbReference>
<dbReference type="OrthoDB" id="9764363at2"/>
<evidence type="ECO:0000313" key="2">
    <source>
        <dbReference type="EMBL" id="PYD57407.1"/>
    </source>
</evidence>
<keyword evidence="1" id="KW-0472">Membrane</keyword>
<accession>A0A318PJP4</accession>
<evidence type="ECO:0000256" key="1">
    <source>
        <dbReference type="SAM" id="Phobius"/>
    </source>
</evidence>
<gene>
    <name evidence="2" type="ORF">CFR75_06205</name>
</gene>
<dbReference type="RefSeq" id="WP_061273143.1">
    <property type="nucleotide sequence ID" value="NZ_CBCRXN010000003.1"/>
</dbReference>